<proteinExistence type="predicted"/>
<dbReference type="Proteomes" id="UP000478052">
    <property type="component" value="Unassembled WGS sequence"/>
</dbReference>
<protein>
    <submittedName>
        <fullName evidence="1">Uncharacterized protein</fullName>
    </submittedName>
</protein>
<dbReference type="EMBL" id="VUJU01008429">
    <property type="protein sequence ID" value="KAF0730927.1"/>
    <property type="molecule type" value="Genomic_DNA"/>
</dbReference>
<evidence type="ECO:0000313" key="1">
    <source>
        <dbReference type="EMBL" id="KAF0730927.1"/>
    </source>
</evidence>
<reference evidence="1 2" key="1">
    <citation type="submission" date="2019-08" db="EMBL/GenBank/DDBJ databases">
        <title>Whole genome of Aphis craccivora.</title>
        <authorList>
            <person name="Voronova N.V."/>
            <person name="Shulinski R.S."/>
            <person name="Bandarenka Y.V."/>
            <person name="Zhorov D.G."/>
            <person name="Warner D."/>
        </authorList>
    </citation>
    <scope>NUCLEOTIDE SEQUENCE [LARGE SCALE GENOMIC DNA]</scope>
    <source>
        <strain evidence="1">180601</strain>
        <tissue evidence="1">Whole Body</tissue>
    </source>
</reference>
<organism evidence="1 2">
    <name type="scientific">Aphis craccivora</name>
    <name type="common">Cowpea aphid</name>
    <dbReference type="NCBI Taxonomy" id="307492"/>
    <lineage>
        <taxon>Eukaryota</taxon>
        <taxon>Metazoa</taxon>
        <taxon>Ecdysozoa</taxon>
        <taxon>Arthropoda</taxon>
        <taxon>Hexapoda</taxon>
        <taxon>Insecta</taxon>
        <taxon>Pterygota</taxon>
        <taxon>Neoptera</taxon>
        <taxon>Paraneoptera</taxon>
        <taxon>Hemiptera</taxon>
        <taxon>Sternorrhyncha</taxon>
        <taxon>Aphidomorpha</taxon>
        <taxon>Aphidoidea</taxon>
        <taxon>Aphididae</taxon>
        <taxon>Aphidini</taxon>
        <taxon>Aphis</taxon>
        <taxon>Aphis</taxon>
    </lineage>
</organism>
<sequence length="119" mass="13200">MTRVFEHETGRIAYGPTTTERCGRGFESSSSQFRVQPALSPLFDRAQSPITDVSMSGSCGGRHQAINTSAEHKIESVYSTELFCSKTHPGQTSTDLLFIALSTYYNYFSSPEQYNNVQA</sequence>
<accession>A0A6G0WU06</accession>
<evidence type="ECO:0000313" key="2">
    <source>
        <dbReference type="Proteomes" id="UP000478052"/>
    </source>
</evidence>
<gene>
    <name evidence="1" type="ORF">FWK35_00020842</name>
</gene>
<keyword evidence="2" id="KW-1185">Reference proteome</keyword>
<name>A0A6G0WU06_APHCR</name>
<comment type="caution">
    <text evidence="1">The sequence shown here is derived from an EMBL/GenBank/DDBJ whole genome shotgun (WGS) entry which is preliminary data.</text>
</comment>
<dbReference type="AlphaFoldDB" id="A0A6G0WU06"/>